<evidence type="ECO:0000259" key="2">
    <source>
        <dbReference type="PROSITE" id="PS50174"/>
    </source>
</evidence>
<dbReference type="GO" id="GO:0071011">
    <property type="term" value="C:precatalytic spliceosome"/>
    <property type="evidence" value="ECO:0007669"/>
    <property type="project" value="TreeGrafter"/>
</dbReference>
<protein>
    <submittedName>
        <fullName evidence="4">Splicing factor 45</fullName>
    </submittedName>
</protein>
<organism evidence="3 4">
    <name type="scientific">Hyalella azteca</name>
    <name type="common">Amphipod</name>
    <dbReference type="NCBI Taxonomy" id="294128"/>
    <lineage>
        <taxon>Eukaryota</taxon>
        <taxon>Metazoa</taxon>
        <taxon>Ecdysozoa</taxon>
        <taxon>Arthropoda</taxon>
        <taxon>Crustacea</taxon>
        <taxon>Multicrustacea</taxon>
        <taxon>Malacostraca</taxon>
        <taxon>Eumalacostraca</taxon>
        <taxon>Peracarida</taxon>
        <taxon>Amphipoda</taxon>
        <taxon>Senticaudata</taxon>
        <taxon>Talitrida</taxon>
        <taxon>Talitroidea</taxon>
        <taxon>Hyalellidae</taxon>
        <taxon>Hyalella</taxon>
    </lineage>
</organism>
<feature type="domain" description="G-patch" evidence="2">
    <location>
        <begin position="316"/>
        <end position="350"/>
    </location>
</feature>
<dbReference type="GO" id="GO:0003676">
    <property type="term" value="F:nucleic acid binding"/>
    <property type="evidence" value="ECO:0007669"/>
    <property type="project" value="InterPro"/>
</dbReference>
<evidence type="ECO:0000313" key="4">
    <source>
        <dbReference type="RefSeq" id="XP_018012631.2"/>
    </source>
</evidence>
<dbReference type="RefSeq" id="XP_018012631.2">
    <property type="nucleotide sequence ID" value="XM_018157142.2"/>
</dbReference>
<dbReference type="PANTHER" id="PTHR13288">
    <property type="entry name" value="SPLICING FACTOR 45 SPF45"/>
    <property type="match status" value="1"/>
</dbReference>
<gene>
    <name evidence="4" type="primary">LOC108669736</name>
</gene>
<feature type="region of interest" description="Disordered" evidence="1">
    <location>
        <begin position="341"/>
        <end position="364"/>
    </location>
</feature>
<dbReference type="PANTHER" id="PTHR13288:SF8">
    <property type="entry name" value="SPLICING FACTOR 45"/>
    <property type="match status" value="1"/>
</dbReference>
<dbReference type="InterPro" id="IPR040052">
    <property type="entry name" value="RBM17"/>
</dbReference>
<dbReference type="GO" id="GO:0045292">
    <property type="term" value="P:mRNA cis splicing, via spliceosome"/>
    <property type="evidence" value="ECO:0007669"/>
    <property type="project" value="InterPro"/>
</dbReference>
<proteinExistence type="predicted"/>
<dbReference type="Proteomes" id="UP000694843">
    <property type="component" value="Unplaced"/>
</dbReference>
<reference evidence="4" key="1">
    <citation type="submission" date="2025-08" db="UniProtKB">
        <authorList>
            <consortium name="RefSeq"/>
        </authorList>
    </citation>
    <scope>IDENTIFICATION</scope>
    <source>
        <tissue evidence="4">Whole organism</tissue>
    </source>
</reference>
<keyword evidence="3" id="KW-1185">Reference proteome</keyword>
<accession>A0A8B7NGV6</accession>
<dbReference type="Pfam" id="PF01585">
    <property type="entry name" value="G-patch"/>
    <property type="match status" value="1"/>
</dbReference>
<dbReference type="AlphaFoldDB" id="A0A8B7NGV6"/>
<sequence length="406" mass="43902">MSLYDDIEMEKAAASGWASSIKLMPSQMAFKKASFAGTRRDQRRGNTKLAPVINLKSRRDDDESSSPPMPSATTVTTQLLLAAAGRGPLPHTDPPLGVGSGVSGSIGPLDPEWKFTNEYHPLWPNDYEKVVREMRERRDKEEAEKRQQEREERERKWRGLLIVSWGRVVKAPDRELGCCGAGSVSYTHLRISGGSGGGDVSTSASTAAGVSSDLLKNPSKVAVLRVSILVSWHQGQYPGTRVSILTPGSVSWHQDQYHGTKASILAPGQYPGILAPGQVSILAPGSVSWYQGQYPDTRVCILVPGSVSWHQGQYPGTREGQGLGKSEQGIVRALEVEKTSKRGGRIVAEEGGPPPPSPPHSDGLPIMGAPETVIDLNGRFFGGRQVAAGFYDHDNFKAFKLNEPIT</sequence>
<dbReference type="PROSITE" id="PS50174">
    <property type="entry name" value="G_PATCH"/>
    <property type="match status" value="1"/>
</dbReference>
<evidence type="ECO:0000256" key="1">
    <source>
        <dbReference type="SAM" id="MobiDB-lite"/>
    </source>
</evidence>
<dbReference type="KEGG" id="hazt:108669736"/>
<name>A0A8B7NGV6_HYAAZ</name>
<dbReference type="OrthoDB" id="5411533at2759"/>
<dbReference type="InterPro" id="IPR000467">
    <property type="entry name" value="G_patch_dom"/>
</dbReference>
<evidence type="ECO:0000313" key="3">
    <source>
        <dbReference type="Proteomes" id="UP000694843"/>
    </source>
</evidence>
<dbReference type="GO" id="GO:0000380">
    <property type="term" value="P:alternative mRNA splicing, via spliceosome"/>
    <property type="evidence" value="ECO:0007669"/>
    <property type="project" value="TreeGrafter"/>
</dbReference>
<feature type="region of interest" description="Disordered" evidence="1">
    <location>
        <begin position="35"/>
        <end position="72"/>
    </location>
</feature>
<dbReference type="GeneID" id="108669736"/>